<dbReference type="EMBL" id="CAUOFW020006576">
    <property type="protein sequence ID" value="CAK9175270.1"/>
    <property type="molecule type" value="Genomic_DNA"/>
</dbReference>
<dbReference type="Gene3D" id="3.50.50.60">
    <property type="entry name" value="FAD/NAD(P)-binding domain"/>
    <property type="match status" value="1"/>
</dbReference>
<proteinExistence type="inferred from homology"/>
<organism evidence="11 13">
    <name type="scientific">Ilex paraguariensis</name>
    <name type="common">yerba mate</name>
    <dbReference type="NCBI Taxonomy" id="185542"/>
    <lineage>
        <taxon>Eukaryota</taxon>
        <taxon>Viridiplantae</taxon>
        <taxon>Streptophyta</taxon>
        <taxon>Embryophyta</taxon>
        <taxon>Tracheophyta</taxon>
        <taxon>Spermatophyta</taxon>
        <taxon>Magnoliopsida</taxon>
        <taxon>eudicotyledons</taxon>
        <taxon>Gunneridae</taxon>
        <taxon>Pentapetalae</taxon>
        <taxon>asterids</taxon>
        <taxon>campanulids</taxon>
        <taxon>Aquifoliales</taxon>
        <taxon>Aquifoliaceae</taxon>
        <taxon>Ilex</taxon>
    </lineage>
</organism>
<reference evidence="11 13" key="1">
    <citation type="submission" date="2024-02" db="EMBL/GenBank/DDBJ databases">
        <authorList>
            <person name="Vignale AGUSTIN F."/>
            <person name="Sosa J E."/>
            <person name="Modenutti C."/>
        </authorList>
    </citation>
    <scope>NUCLEOTIDE SEQUENCE [LARGE SCALE GENOMIC DNA]</scope>
</reference>
<evidence type="ECO:0000256" key="7">
    <source>
        <dbReference type="ARBA" id="ARBA00023002"/>
    </source>
</evidence>
<evidence type="ECO:0000256" key="8">
    <source>
        <dbReference type="ARBA" id="ARBA00023136"/>
    </source>
</evidence>
<evidence type="ECO:0000256" key="5">
    <source>
        <dbReference type="ARBA" id="ARBA00022630"/>
    </source>
</evidence>
<evidence type="ECO:0000256" key="4">
    <source>
        <dbReference type="ARBA" id="ARBA00012312"/>
    </source>
</evidence>
<gene>
    <name evidence="11" type="ORF">ILEXP_LOCUS24520</name>
    <name evidence="12" type="ORF">ILEXP_LOCUS45067</name>
</gene>
<dbReference type="AlphaFoldDB" id="A0ABC8SG07"/>
<evidence type="ECO:0000256" key="6">
    <source>
        <dbReference type="ARBA" id="ARBA00022827"/>
    </source>
</evidence>
<evidence type="ECO:0000256" key="2">
    <source>
        <dbReference type="ARBA" id="ARBA00005018"/>
    </source>
</evidence>
<comment type="function">
    <text evidence="9">Catalyzes the stereospecific oxidation of squalene to (S)-2,3-epoxysqualene, and is considered to be a rate-limiting enzyme in steroid biosynthesis.</text>
</comment>
<dbReference type="GO" id="GO:0004506">
    <property type="term" value="F:squalene monooxygenase activity"/>
    <property type="evidence" value="ECO:0007669"/>
    <property type="project" value="UniProtKB-UniRule"/>
</dbReference>
<dbReference type="GO" id="GO:0016126">
    <property type="term" value="P:sterol biosynthetic process"/>
    <property type="evidence" value="ECO:0007669"/>
    <property type="project" value="UniProtKB-UniRule"/>
</dbReference>
<comment type="similarity">
    <text evidence="3 9">Belongs to the squalene monooxygenase family.</text>
</comment>
<keyword evidence="7 9" id="KW-0560">Oxidoreductase</keyword>
<dbReference type="GO" id="GO:0016020">
    <property type="term" value="C:membrane"/>
    <property type="evidence" value="ECO:0007669"/>
    <property type="project" value="UniProtKB-SubCell"/>
</dbReference>
<name>A0ABC8SG07_9AQUA</name>
<dbReference type="InterPro" id="IPR036188">
    <property type="entry name" value="FAD/NAD-bd_sf"/>
</dbReference>
<sequence length="131" mass="14437">MTSPIEEEGTVKGVKYKTASGQDLKEFAPLRIMPCELYSTFMSAIDEGNIRSMPNRSMLAAAHPTPGALLLGDAFNTRHPLIGGGMTIALSDNVVLRDLLRNLRNLNNAYALCKYLESIYTLRKVSSIIVY</sequence>
<keyword evidence="8" id="KW-0472">Membrane</keyword>
<feature type="domain" description="Squalene epoxidase" evidence="10">
    <location>
        <begin position="32"/>
        <end position="130"/>
    </location>
</feature>
<evidence type="ECO:0000313" key="13">
    <source>
        <dbReference type="Proteomes" id="UP001642360"/>
    </source>
</evidence>
<evidence type="ECO:0000313" key="11">
    <source>
        <dbReference type="EMBL" id="CAK9156112.1"/>
    </source>
</evidence>
<comment type="pathway">
    <text evidence="2">Terpene metabolism; lanosterol biosynthesis; lanosterol from farnesyl diphosphate: step 2/3.</text>
</comment>
<keyword evidence="5 9" id="KW-0285">Flavoprotein</keyword>
<evidence type="ECO:0000256" key="9">
    <source>
        <dbReference type="RuleBase" id="RU367121"/>
    </source>
</evidence>
<dbReference type="InterPro" id="IPR040125">
    <property type="entry name" value="Squalene_monox"/>
</dbReference>
<comment type="caution">
    <text evidence="11">The sequence shown here is derived from an EMBL/GenBank/DDBJ whole genome shotgun (WGS) entry which is preliminary data.</text>
</comment>
<protein>
    <recommendedName>
        <fullName evidence="4 9">Squalene monooxygenase</fullName>
        <ecNumber evidence="4 9">1.14.14.17</ecNumber>
    </recommendedName>
</protein>
<comment type="cofactor">
    <cofactor evidence="1 9">
        <name>FAD</name>
        <dbReference type="ChEBI" id="CHEBI:57692"/>
    </cofactor>
</comment>
<dbReference type="Proteomes" id="UP001642360">
    <property type="component" value="Unassembled WGS sequence"/>
</dbReference>
<keyword evidence="13" id="KW-1185">Reference proteome</keyword>
<dbReference type="Pfam" id="PF08491">
    <property type="entry name" value="SE"/>
    <property type="match status" value="1"/>
</dbReference>
<dbReference type="PANTHER" id="PTHR10835:SF15">
    <property type="entry name" value="SQUALENE EPOXIDASE 2, MITOCHONDRIAL"/>
    <property type="match status" value="1"/>
</dbReference>
<evidence type="ECO:0000259" key="10">
    <source>
        <dbReference type="Pfam" id="PF08491"/>
    </source>
</evidence>
<dbReference type="GO" id="GO:0050660">
    <property type="term" value="F:flavin adenine dinucleotide binding"/>
    <property type="evidence" value="ECO:0007669"/>
    <property type="project" value="UniProtKB-UniRule"/>
</dbReference>
<keyword evidence="6 9" id="KW-0274">FAD</keyword>
<evidence type="ECO:0000256" key="1">
    <source>
        <dbReference type="ARBA" id="ARBA00001974"/>
    </source>
</evidence>
<dbReference type="EMBL" id="CAUOFW020002791">
    <property type="protein sequence ID" value="CAK9156112.1"/>
    <property type="molecule type" value="Genomic_DNA"/>
</dbReference>
<dbReference type="PANTHER" id="PTHR10835">
    <property type="entry name" value="SQUALENE MONOOXYGENASE"/>
    <property type="match status" value="1"/>
</dbReference>
<dbReference type="SUPFAM" id="SSF51905">
    <property type="entry name" value="FAD/NAD(P)-binding domain"/>
    <property type="match status" value="1"/>
</dbReference>
<evidence type="ECO:0000313" key="12">
    <source>
        <dbReference type="EMBL" id="CAK9175270.1"/>
    </source>
</evidence>
<dbReference type="EC" id="1.14.14.17" evidence="4 9"/>
<dbReference type="InterPro" id="IPR013698">
    <property type="entry name" value="Squalene_epoxidase"/>
</dbReference>
<comment type="subcellular location">
    <subcellularLocation>
        <location evidence="9">Membrane</location>
        <topology evidence="9">Multi-pass membrane protein</topology>
    </subcellularLocation>
</comment>
<accession>A0ABC8SG07</accession>
<comment type="catalytic activity">
    <reaction evidence="9">
        <text>squalene + reduced [NADPH--hemoprotein reductase] + O2 = (S)-2,3-epoxysqualene + oxidized [NADPH--hemoprotein reductase] + H2O + H(+)</text>
        <dbReference type="Rhea" id="RHEA:25282"/>
        <dbReference type="Rhea" id="RHEA-COMP:11964"/>
        <dbReference type="Rhea" id="RHEA-COMP:11965"/>
        <dbReference type="ChEBI" id="CHEBI:15377"/>
        <dbReference type="ChEBI" id="CHEBI:15378"/>
        <dbReference type="ChEBI" id="CHEBI:15379"/>
        <dbReference type="ChEBI" id="CHEBI:15440"/>
        <dbReference type="ChEBI" id="CHEBI:15441"/>
        <dbReference type="ChEBI" id="CHEBI:57618"/>
        <dbReference type="ChEBI" id="CHEBI:58210"/>
        <dbReference type="EC" id="1.14.14.17"/>
    </reaction>
</comment>
<evidence type="ECO:0000256" key="3">
    <source>
        <dbReference type="ARBA" id="ARBA00008802"/>
    </source>
</evidence>